<feature type="binding site" evidence="4">
    <location>
        <position position="491"/>
    </location>
    <ligand>
        <name>substrate</name>
    </ligand>
</feature>
<dbReference type="InterPro" id="IPR017939">
    <property type="entry name" value="G-Glutamylcylcotransferase"/>
</dbReference>
<evidence type="ECO:0000313" key="8">
    <source>
        <dbReference type="Proteomes" id="UP000322873"/>
    </source>
</evidence>
<dbReference type="InterPro" id="IPR029063">
    <property type="entry name" value="SAM-dependent_MTases_sf"/>
</dbReference>
<dbReference type="GO" id="GO:0003839">
    <property type="term" value="F:gamma-glutamylcyclotransferase activity"/>
    <property type="evidence" value="ECO:0007669"/>
    <property type="project" value="UniProtKB-EC"/>
</dbReference>
<dbReference type="InterPro" id="IPR013217">
    <property type="entry name" value="Methyltransf_12"/>
</dbReference>
<protein>
    <recommendedName>
        <fullName evidence="1">gamma-glutamylcyclotransferase</fullName>
        <ecNumber evidence="1">4.3.2.9</ecNumber>
    </recommendedName>
</protein>
<evidence type="ECO:0000256" key="5">
    <source>
        <dbReference type="SAM" id="Phobius"/>
    </source>
</evidence>
<feature type="transmembrane region" description="Helical" evidence="5">
    <location>
        <begin position="530"/>
        <end position="551"/>
    </location>
</feature>
<keyword evidence="2" id="KW-0456">Lyase</keyword>
<accession>A0A5M9JQP4</accession>
<dbReference type="Proteomes" id="UP000322873">
    <property type="component" value="Unassembled WGS sequence"/>
</dbReference>
<keyword evidence="8" id="KW-1185">Reference proteome</keyword>
<comment type="caution">
    <text evidence="7">The sequence shown here is derived from an EMBL/GenBank/DDBJ whole genome shotgun (WGS) entry which is preliminary data.</text>
</comment>
<dbReference type="AlphaFoldDB" id="A0A5M9JQP4"/>
<keyword evidence="5" id="KW-1133">Transmembrane helix</keyword>
<evidence type="ECO:0000256" key="3">
    <source>
        <dbReference type="PIRSR" id="PIRSR617939-1"/>
    </source>
</evidence>
<gene>
    <name evidence="7" type="ORF">EYC84_002639</name>
</gene>
<name>A0A5M9JQP4_MONFR</name>
<dbReference type="Pfam" id="PF08242">
    <property type="entry name" value="Methyltransf_12"/>
    <property type="match status" value="1"/>
</dbReference>
<dbReference type="Gene3D" id="3.10.490.10">
    <property type="entry name" value="Gamma-glutamyl cyclotransferase-like"/>
    <property type="match status" value="1"/>
</dbReference>
<evidence type="ECO:0000256" key="1">
    <source>
        <dbReference type="ARBA" id="ARBA00012346"/>
    </source>
</evidence>
<evidence type="ECO:0000256" key="4">
    <source>
        <dbReference type="PIRSR" id="PIRSR617939-2"/>
    </source>
</evidence>
<dbReference type="Gene3D" id="3.40.50.150">
    <property type="entry name" value="Vaccinia Virus protein VP39"/>
    <property type="match status" value="1"/>
</dbReference>
<dbReference type="VEuPathDB" id="FungiDB:MFRU_005g04110"/>
<dbReference type="EMBL" id="VICG01000007">
    <property type="protein sequence ID" value="KAA8570339.1"/>
    <property type="molecule type" value="Genomic_DNA"/>
</dbReference>
<organism evidence="7 8">
    <name type="scientific">Monilinia fructicola</name>
    <name type="common">Brown rot fungus</name>
    <name type="synonym">Ciboria fructicola</name>
    <dbReference type="NCBI Taxonomy" id="38448"/>
    <lineage>
        <taxon>Eukaryota</taxon>
        <taxon>Fungi</taxon>
        <taxon>Dikarya</taxon>
        <taxon>Ascomycota</taxon>
        <taxon>Pezizomycotina</taxon>
        <taxon>Leotiomycetes</taxon>
        <taxon>Helotiales</taxon>
        <taxon>Sclerotiniaceae</taxon>
        <taxon>Monilinia</taxon>
    </lineage>
</organism>
<keyword evidence="5" id="KW-0812">Transmembrane</keyword>
<reference evidence="7 8" key="1">
    <citation type="submission" date="2019-06" db="EMBL/GenBank/DDBJ databases">
        <title>Genome Sequence of the Brown Rot Fungal Pathogen Monilinia fructicola.</title>
        <authorList>
            <person name="De Miccolis Angelini R.M."/>
            <person name="Landi L."/>
            <person name="Abate D."/>
            <person name="Pollastro S."/>
            <person name="Romanazzi G."/>
            <person name="Faretra F."/>
        </authorList>
    </citation>
    <scope>NUCLEOTIDE SEQUENCE [LARGE SCALE GENOMIC DNA]</scope>
    <source>
        <strain evidence="7 8">Mfrc123</strain>
    </source>
</reference>
<evidence type="ECO:0000256" key="2">
    <source>
        <dbReference type="ARBA" id="ARBA00023239"/>
    </source>
</evidence>
<keyword evidence="5" id="KW-0472">Membrane</keyword>
<dbReference type="PANTHER" id="PTHR12935:SF0">
    <property type="entry name" value="GAMMA-GLUTAMYLCYCLOTRANSFERASE"/>
    <property type="match status" value="1"/>
</dbReference>
<dbReference type="SUPFAM" id="SSF53335">
    <property type="entry name" value="S-adenosyl-L-methionine-dependent methyltransferases"/>
    <property type="match status" value="1"/>
</dbReference>
<feature type="domain" description="Methyltransferase type 12" evidence="6">
    <location>
        <begin position="50"/>
        <end position="148"/>
    </location>
</feature>
<dbReference type="CDD" id="cd02440">
    <property type="entry name" value="AdoMet_MTases"/>
    <property type="match status" value="1"/>
</dbReference>
<evidence type="ECO:0000313" key="7">
    <source>
        <dbReference type="EMBL" id="KAA8570339.1"/>
    </source>
</evidence>
<proteinExistence type="predicted"/>
<feature type="active site" description="Proton acceptor" evidence="3">
    <location>
        <position position="428"/>
    </location>
</feature>
<sequence>MTLAAEQEYPLERSTLGSSRLYVQHYLWQRLLGHLLHPRIPIKENIKIADIACGTGILLLDLAKELANSNIRAQLDGFDISGAQYPPSGLLPSNVKLDILDIFEPVPQALWEQYDVIHIGLLCMVIRDGDPRSVLDNLLKMLRPGGYIQWKEVDFSEIYCTASSPDIPTDDLQRMRRWIYDVPLKKFPDFEWIRQLGSIFEERAMTILENQVLDPEAEIAYAWTLMHMDGMKELVRVGAGASREGMELHQRAAEEVRRGACLSMMLMNVVGRKAGGDNCNKKSSTILQRFWDLYIPKSPVIIPQPVKIPQTSTSRLDPSSVPRISPASEPKTVLYLAYGSNLSAETFKGNRGIKPLSAVNVHVPEIDLTFDLAGIPYVEPCFANCQYKRDQSGSSRSNDYHKTRWHKGLVGVVYEVTLDDYRTIVATEGGGASYKDALVQCFILPDGSKTVDPSPSGEPFLAHTLLCPFNNNDANRIARPDPDYAQPSSRYLKLITDGAVEHNLPEEYIEYLLGIRAYTVTTRRQKIAQIFLMIVLLPVVLVVFALGRILADDNGKIPGWLTHITRTLFRYVWTVYDRVLKDIFGDGERTMKGTGGKVGKLDLDRWDKKHLAPVTYEKRVDFTT</sequence>
<evidence type="ECO:0000259" key="6">
    <source>
        <dbReference type="Pfam" id="PF08242"/>
    </source>
</evidence>
<dbReference type="EC" id="4.3.2.9" evidence="1"/>
<dbReference type="VEuPathDB" id="FungiDB:MFRU_012g02440"/>
<feature type="binding site" evidence="4">
    <location>
        <begin position="335"/>
        <end position="340"/>
    </location>
    <ligand>
        <name>substrate</name>
    </ligand>
</feature>
<dbReference type="PANTHER" id="PTHR12935">
    <property type="entry name" value="GAMMA-GLUTAMYLCYCLOTRANSFERASE"/>
    <property type="match status" value="1"/>
</dbReference>